<feature type="coiled-coil region" evidence="3">
    <location>
        <begin position="223"/>
        <end position="250"/>
    </location>
</feature>
<feature type="compositionally biased region" description="Polar residues" evidence="4">
    <location>
        <begin position="833"/>
        <end position="849"/>
    </location>
</feature>
<dbReference type="EMBL" id="JBHFFA010000002">
    <property type="protein sequence ID" value="KAL2643711.1"/>
    <property type="molecule type" value="Genomic_DNA"/>
</dbReference>
<feature type="region of interest" description="Disordered" evidence="4">
    <location>
        <begin position="607"/>
        <end position="689"/>
    </location>
</feature>
<dbReference type="PANTHER" id="PTHR47057">
    <property type="entry name" value="AFADIN/ALPHA-ACTININ-BINDING"/>
    <property type="match status" value="1"/>
</dbReference>
<dbReference type="AlphaFoldDB" id="A0ABD1Z7S2"/>
<evidence type="ECO:0000313" key="6">
    <source>
        <dbReference type="Proteomes" id="UP001605036"/>
    </source>
</evidence>
<evidence type="ECO:0000313" key="5">
    <source>
        <dbReference type="EMBL" id="KAL2643711.1"/>
    </source>
</evidence>
<organism evidence="5 6">
    <name type="scientific">Riccia fluitans</name>
    <dbReference type="NCBI Taxonomy" id="41844"/>
    <lineage>
        <taxon>Eukaryota</taxon>
        <taxon>Viridiplantae</taxon>
        <taxon>Streptophyta</taxon>
        <taxon>Embryophyta</taxon>
        <taxon>Marchantiophyta</taxon>
        <taxon>Marchantiopsida</taxon>
        <taxon>Marchantiidae</taxon>
        <taxon>Marchantiales</taxon>
        <taxon>Ricciaceae</taxon>
        <taxon>Riccia</taxon>
    </lineage>
</organism>
<gene>
    <name evidence="5" type="ORF">R1flu_011298</name>
</gene>
<evidence type="ECO:0000256" key="3">
    <source>
        <dbReference type="SAM" id="Coils"/>
    </source>
</evidence>
<evidence type="ECO:0000256" key="4">
    <source>
        <dbReference type="SAM" id="MobiDB-lite"/>
    </source>
</evidence>
<evidence type="ECO:0000256" key="2">
    <source>
        <dbReference type="ARBA" id="ARBA00023054"/>
    </source>
</evidence>
<accession>A0ABD1Z7S2</accession>
<keyword evidence="2 3" id="KW-0175">Coiled coil</keyword>
<proteinExistence type="inferred from homology"/>
<feature type="region of interest" description="Disordered" evidence="4">
    <location>
        <begin position="517"/>
        <end position="574"/>
    </location>
</feature>
<comment type="similarity">
    <text evidence="1">Belongs to the ADIP family.</text>
</comment>
<feature type="compositionally biased region" description="Basic and acidic residues" evidence="4">
    <location>
        <begin position="626"/>
        <end position="644"/>
    </location>
</feature>
<feature type="region of interest" description="Disordered" evidence="4">
    <location>
        <begin position="718"/>
        <end position="888"/>
    </location>
</feature>
<keyword evidence="6" id="KW-1185">Reference proteome</keyword>
<evidence type="ECO:0000256" key="1">
    <source>
        <dbReference type="ARBA" id="ARBA00009291"/>
    </source>
</evidence>
<comment type="caution">
    <text evidence="5">The sequence shown here is derived from an EMBL/GenBank/DDBJ whole genome shotgun (WGS) entry which is preliminary data.</text>
</comment>
<dbReference type="InterPro" id="IPR021622">
    <property type="entry name" value="Afadin/alpha-actinin-bd"/>
</dbReference>
<feature type="compositionally biased region" description="Basic and acidic residues" evidence="4">
    <location>
        <begin position="797"/>
        <end position="814"/>
    </location>
</feature>
<feature type="compositionally biased region" description="Basic and acidic residues" evidence="4">
    <location>
        <begin position="765"/>
        <end position="785"/>
    </location>
</feature>
<evidence type="ECO:0008006" key="7">
    <source>
        <dbReference type="Google" id="ProtNLM"/>
    </source>
</evidence>
<feature type="compositionally biased region" description="Basic and acidic residues" evidence="4">
    <location>
        <begin position="546"/>
        <end position="568"/>
    </location>
</feature>
<protein>
    <recommendedName>
        <fullName evidence="7">Afadin-and alpha-actinin-binding protein</fullName>
    </recommendedName>
</protein>
<reference evidence="5 6" key="1">
    <citation type="submission" date="2024-09" db="EMBL/GenBank/DDBJ databases">
        <title>Chromosome-scale assembly of Riccia fluitans.</title>
        <authorList>
            <person name="Paukszto L."/>
            <person name="Sawicki J."/>
            <person name="Karawczyk K."/>
            <person name="Piernik-Szablinska J."/>
            <person name="Szczecinska M."/>
            <person name="Mazdziarz M."/>
        </authorList>
    </citation>
    <scope>NUCLEOTIDE SEQUENCE [LARGE SCALE GENOMIC DNA]</scope>
    <source>
        <strain evidence="5">Rf_01</strain>
        <tissue evidence="5">Aerial parts of the thallus</tissue>
    </source>
</reference>
<feature type="coiled-coil region" evidence="3">
    <location>
        <begin position="402"/>
        <end position="429"/>
    </location>
</feature>
<dbReference type="PANTHER" id="PTHR47057:SF1">
    <property type="entry name" value="AFADIN_ALPHA-ACTININ-BINDING PROTEIN"/>
    <property type="match status" value="1"/>
</dbReference>
<feature type="coiled-coil region" evidence="3">
    <location>
        <begin position="83"/>
        <end position="184"/>
    </location>
</feature>
<dbReference type="Proteomes" id="UP001605036">
    <property type="component" value="Unassembled WGS sequence"/>
</dbReference>
<name>A0ABD1Z7S2_9MARC</name>
<sequence>MGYLDSADGENQQSTAFGNQYGGDVFADVNNLDHCIKYLNQSLTTFGFPSTLHLSSNDPASVVQTCNCIYALLQQRQRDIEFRDAANDQKHRLMSDMTRLEAKLERQEAQLFAKERELAALTSKEQKAAAAFKAQLEKLQQERDEFQRMVVSTQQVRVQQSHELKKKEKEYAKLQEKLNQVLAEKKKETKPGLEILTLLQKEGRQRGTWNSKKADGDFTKMIVDAYEAKKQELMAENTDLRSLLRSMQCDMRDFLNTPNGMGKASSVNGSFDGDRPSTPLAGRTDVFDLPFHMARDQIEQSLRTKMSSIKERMMQLQESQQALKISKEASDRELELEAQLVEARSIINEQVSLMNKQLAEDCRTPTTLHRTGKLSPASEEADEETVASDGWRVQLDAERSAIKKMTADLERDRLEVEKAKERLQRGEEEQASWAKSMNLWAVQVDGAKDLPEKNDIRPKDQNAIAEVANTGLEVLNQAENQRSSLGAQTDWLRMHVDLLEAQATRLESLDVPAENQARFQDLPYSPSRGQRVPINTENESTPAADPPRDRKSRRCSEKQRRHQDKSESDDTSCISDPQRAEILWKESSKRRGNSFRTRGKLLISQESGSVGRSARLSDPSYAVVDSSRHPEFETSRPELRDNSRSSRRRTASRNESSAEMGNHESGRVVGRTQSARAASHEIKRSESVSMLTGKQVEYQRSAVNGISRDPETAKAQLTEREFNPRSHRRSISLGQNSADVARISHKRARSRGENFSELTRYRSSRQAEQDETSKGFPDEIHRSESQRSLAGKQVESSSKRLEQLRSESRSRGNSEQRVPPGFRHIPDDAWVDDSQSMQTATSEQETQRISLKGVQSERSQFSSRVEPRRVGEPAERSSGLMDVPPAFSGNKKKRKLELISCGCLRVFKNSTE</sequence>
<feature type="compositionally biased region" description="Basic and acidic residues" evidence="4">
    <location>
        <begin position="865"/>
        <end position="875"/>
    </location>
</feature>
<dbReference type="Pfam" id="PF11559">
    <property type="entry name" value="ADIP"/>
    <property type="match status" value="1"/>
</dbReference>